<dbReference type="PANTHER" id="PTHR30575:SF3">
    <property type="entry name" value="PEPTIDASE M20 DIMERISATION DOMAIN-CONTAINING PROTEIN"/>
    <property type="match status" value="1"/>
</dbReference>
<dbReference type="GO" id="GO:0071713">
    <property type="term" value="F:para-aminobenzoyl-glutamate hydrolase activity"/>
    <property type="evidence" value="ECO:0007669"/>
    <property type="project" value="TreeGrafter"/>
</dbReference>
<dbReference type="EMBL" id="CCDP010000001">
    <property type="protein sequence ID" value="CDQ38904.1"/>
    <property type="molecule type" value="Genomic_DNA"/>
</dbReference>
<dbReference type="GO" id="GO:0046872">
    <property type="term" value="F:metal ion binding"/>
    <property type="evidence" value="ECO:0007669"/>
    <property type="project" value="UniProtKB-KW"/>
</dbReference>
<sequence>MKGFIESITPQLIQWRRDFHQYPELGFTEYVTSYKLAKELERLGFTIHIGKDVMKQEARLGIPSSKELQFYESKAIKHGVEKDILDRMQGGMTGVIATWNTGRPGDHVALRFDIDALPIQETRETSHFPHQQGFTSLNEQVMHACGHDGHMTIGLGVASFISDYHERLCGKFTLLFQPAEEGGRGAKAITANGWLDDVDYFYSGHIGIESLPVGTVAATVDGFLASSKLNVTFKGVSSHAGMKPELGKNALLAASSAVSSLYGISRHSGGITRINVGKMMAGSGRNIIPADAYLEIETRGETEEMNSYMQNEAKRIIKASAMMQGVEYQIEAVGQTEQLKGSNELISSIEIACDKGKYIEQVWPVALVSGSEDASFMMNRVQANNGLATYMLFGTPLDFPHHHPSFDFQEDVLPVAVEALTNIIQTNHSNK</sequence>
<dbReference type="InterPro" id="IPR002933">
    <property type="entry name" value="Peptidase_M20"/>
</dbReference>
<evidence type="ECO:0000259" key="2">
    <source>
        <dbReference type="Pfam" id="PF07687"/>
    </source>
</evidence>
<keyword evidence="1" id="KW-0464">Manganese</keyword>
<comment type="cofactor">
    <cofactor evidence="1">
        <name>Mn(2+)</name>
        <dbReference type="ChEBI" id="CHEBI:29035"/>
    </cofactor>
    <text evidence="1">The Mn(2+) ion enhances activity.</text>
</comment>
<dbReference type="eggNOG" id="COG1473">
    <property type="taxonomic scope" value="Bacteria"/>
</dbReference>
<protein>
    <submittedName>
        <fullName evidence="3">Indole-3-acetyl-aspartic acid hydrolase</fullName>
    </submittedName>
</protein>
<feature type="binding site" evidence="1">
    <location>
        <position position="145"/>
    </location>
    <ligand>
        <name>Mn(2+)</name>
        <dbReference type="ChEBI" id="CHEBI:29035"/>
        <label>2</label>
    </ligand>
</feature>
<comment type="caution">
    <text evidence="3">The sequence shown here is derived from an EMBL/GenBank/DDBJ whole genome shotgun (WGS) entry which is preliminary data.</text>
</comment>
<feature type="binding site" evidence="1">
    <location>
        <position position="402"/>
    </location>
    <ligand>
        <name>Mn(2+)</name>
        <dbReference type="ChEBI" id="CHEBI:29035"/>
        <label>2</label>
    </ligand>
</feature>
<feature type="binding site" evidence="1">
    <location>
        <position position="181"/>
    </location>
    <ligand>
        <name>Mn(2+)</name>
        <dbReference type="ChEBI" id="CHEBI:29035"/>
        <label>2</label>
    </ligand>
</feature>
<proteinExistence type="predicted"/>
<accession>A0A024Q8U5</accession>
<dbReference type="Gene3D" id="3.40.630.10">
    <property type="entry name" value="Zn peptidases"/>
    <property type="match status" value="2"/>
</dbReference>
<evidence type="ECO:0000256" key="1">
    <source>
        <dbReference type="PIRSR" id="PIRSR005962-1"/>
    </source>
</evidence>
<keyword evidence="4" id="KW-1185">Reference proteome</keyword>
<feature type="binding site" evidence="1">
    <location>
        <position position="205"/>
    </location>
    <ligand>
        <name>Mn(2+)</name>
        <dbReference type="ChEBI" id="CHEBI:29035"/>
        <label>2</label>
    </ligand>
</feature>
<evidence type="ECO:0000313" key="4">
    <source>
        <dbReference type="Proteomes" id="UP000028875"/>
    </source>
</evidence>
<dbReference type="GO" id="GO:0005737">
    <property type="term" value="C:cytoplasm"/>
    <property type="evidence" value="ECO:0007669"/>
    <property type="project" value="TreeGrafter"/>
</dbReference>
<dbReference type="GO" id="GO:0046657">
    <property type="term" value="P:folic acid catabolic process"/>
    <property type="evidence" value="ECO:0007669"/>
    <property type="project" value="TreeGrafter"/>
</dbReference>
<dbReference type="STRING" id="1462526.BN990_01181"/>
<dbReference type="PIRSF" id="PIRSF005962">
    <property type="entry name" value="Pept_M20D_amidohydro"/>
    <property type="match status" value="1"/>
</dbReference>
<dbReference type="PANTHER" id="PTHR30575">
    <property type="entry name" value="PEPTIDASE M20"/>
    <property type="match status" value="1"/>
</dbReference>
<name>A0A024Q8U5_9BACI</name>
<dbReference type="SUPFAM" id="SSF55031">
    <property type="entry name" value="Bacterial exopeptidase dimerisation domain"/>
    <property type="match status" value="1"/>
</dbReference>
<gene>
    <name evidence="3" type="primary">iaaH_2</name>
    <name evidence="3" type="ORF">BN990_01181</name>
</gene>
<feature type="domain" description="Peptidase M20 dimerisation" evidence="2">
    <location>
        <begin position="228"/>
        <end position="319"/>
    </location>
</feature>
<dbReference type="Proteomes" id="UP000028875">
    <property type="component" value="Unassembled WGS sequence"/>
</dbReference>
<dbReference type="InterPro" id="IPR017439">
    <property type="entry name" value="Amidohydrolase"/>
</dbReference>
<dbReference type="InterPro" id="IPR011650">
    <property type="entry name" value="Peptidase_M20_dimer"/>
</dbReference>
<evidence type="ECO:0000313" key="3">
    <source>
        <dbReference type="EMBL" id="CDQ38904.1"/>
    </source>
</evidence>
<reference evidence="3 4" key="1">
    <citation type="submission" date="2014-03" db="EMBL/GenBank/DDBJ databases">
        <authorList>
            <person name="Urmite Genomes U."/>
        </authorList>
    </citation>
    <scope>NUCLEOTIDE SEQUENCE [LARGE SCALE GENOMIC DNA]</scope>
    <source>
        <strain evidence="3 4">Vm-5</strain>
    </source>
</reference>
<dbReference type="Pfam" id="PF07687">
    <property type="entry name" value="M20_dimer"/>
    <property type="match status" value="1"/>
</dbReference>
<dbReference type="OrthoDB" id="9776731at2"/>
<dbReference type="InterPro" id="IPR052030">
    <property type="entry name" value="Peptidase_M20/M20A_hydrolases"/>
</dbReference>
<reference evidence="4" key="2">
    <citation type="submission" date="2014-05" db="EMBL/GenBank/DDBJ databases">
        <title>Draft genome sequence of Virgibacillus massiliensis Vm-5.</title>
        <authorList>
            <person name="Khelaifia S."/>
            <person name="Croce O."/>
            <person name="Lagier J.C."/>
            <person name="Raoult D."/>
        </authorList>
    </citation>
    <scope>NUCLEOTIDE SEQUENCE [LARGE SCALE GENOMIC DNA]</scope>
    <source>
        <strain evidence="4">Vm-5</strain>
    </source>
</reference>
<dbReference type="InterPro" id="IPR036264">
    <property type="entry name" value="Bact_exopeptidase_dim_dom"/>
</dbReference>
<dbReference type="NCBIfam" id="TIGR01891">
    <property type="entry name" value="amidohydrolases"/>
    <property type="match status" value="1"/>
</dbReference>
<dbReference type="AlphaFoldDB" id="A0A024Q8U5"/>
<feature type="binding site" evidence="1">
    <location>
        <position position="147"/>
    </location>
    <ligand>
        <name>Mn(2+)</name>
        <dbReference type="ChEBI" id="CHEBI:29035"/>
        <label>2</label>
    </ligand>
</feature>
<organism evidence="3 4">
    <name type="scientific">Virgibacillus massiliensis</name>
    <dbReference type="NCBI Taxonomy" id="1462526"/>
    <lineage>
        <taxon>Bacteria</taxon>
        <taxon>Bacillati</taxon>
        <taxon>Bacillota</taxon>
        <taxon>Bacilli</taxon>
        <taxon>Bacillales</taxon>
        <taxon>Bacillaceae</taxon>
        <taxon>Virgibacillus</taxon>
    </lineage>
</organism>
<dbReference type="SUPFAM" id="SSF53187">
    <property type="entry name" value="Zn-dependent exopeptidases"/>
    <property type="match status" value="1"/>
</dbReference>
<keyword evidence="3" id="KW-0378">Hydrolase</keyword>
<dbReference type="GO" id="GO:0016805">
    <property type="term" value="F:dipeptidase activity"/>
    <property type="evidence" value="ECO:0007669"/>
    <property type="project" value="TreeGrafter"/>
</dbReference>
<dbReference type="RefSeq" id="WP_038242891.1">
    <property type="nucleotide sequence ID" value="NZ_BNER01000003.1"/>
</dbReference>
<dbReference type="Pfam" id="PF01546">
    <property type="entry name" value="Peptidase_M20"/>
    <property type="match status" value="1"/>
</dbReference>
<keyword evidence="1" id="KW-0479">Metal-binding</keyword>